<dbReference type="InterPro" id="IPR003593">
    <property type="entry name" value="AAA+_ATPase"/>
</dbReference>
<dbReference type="Gene3D" id="3.40.50.300">
    <property type="entry name" value="P-loop containing nucleotide triphosphate hydrolases"/>
    <property type="match status" value="1"/>
</dbReference>
<dbReference type="FunFam" id="3.40.50.300:FF:000134">
    <property type="entry name" value="Iron-enterobactin ABC transporter ATP-binding protein"/>
    <property type="match status" value="1"/>
</dbReference>
<evidence type="ECO:0000256" key="2">
    <source>
        <dbReference type="ARBA" id="ARBA00022741"/>
    </source>
</evidence>
<dbReference type="SUPFAM" id="SSF52540">
    <property type="entry name" value="P-loop containing nucleoside triphosphate hydrolases"/>
    <property type="match status" value="1"/>
</dbReference>
<organism evidence="5 6">
    <name type="scientific">Lactonifactor longoviformis DSM 17459</name>
    <dbReference type="NCBI Taxonomy" id="1122155"/>
    <lineage>
        <taxon>Bacteria</taxon>
        <taxon>Bacillati</taxon>
        <taxon>Bacillota</taxon>
        <taxon>Clostridia</taxon>
        <taxon>Eubacteriales</taxon>
        <taxon>Clostridiaceae</taxon>
        <taxon>Lactonifactor</taxon>
    </lineage>
</organism>
<evidence type="ECO:0000256" key="1">
    <source>
        <dbReference type="ARBA" id="ARBA00022448"/>
    </source>
</evidence>
<feature type="domain" description="ABC transporter" evidence="4">
    <location>
        <begin position="3"/>
        <end position="239"/>
    </location>
</feature>
<dbReference type="InterPro" id="IPR050153">
    <property type="entry name" value="Metal_Ion_Import_ABC"/>
</dbReference>
<dbReference type="RefSeq" id="WP_072854336.1">
    <property type="nucleotide sequence ID" value="NZ_FQVI01000029.1"/>
</dbReference>
<dbReference type="PROSITE" id="PS00211">
    <property type="entry name" value="ABC_TRANSPORTER_1"/>
    <property type="match status" value="1"/>
</dbReference>
<evidence type="ECO:0000313" key="6">
    <source>
        <dbReference type="Proteomes" id="UP000184245"/>
    </source>
</evidence>
<protein>
    <submittedName>
        <fullName evidence="5">Iron complex transport system ATP-binding protein</fullName>
    </submittedName>
</protein>
<accession>A0A1M5BQZ2</accession>
<dbReference type="GO" id="GO:0005524">
    <property type="term" value="F:ATP binding"/>
    <property type="evidence" value="ECO:0007669"/>
    <property type="project" value="UniProtKB-KW"/>
</dbReference>
<dbReference type="EMBL" id="FQVI01000029">
    <property type="protein sequence ID" value="SHF44954.1"/>
    <property type="molecule type" value="Genomic_DNA"/>
</dbReference>
<dbReference type="Pfam" id="PF00005">
    <property type="entry name" value="ABC_tran"/>
    <property type="match status" value="1"/>
</dbReference>
<dbReference type="Proteomes" id="UP000184245">
    <property type="component" value="Unassembled WGS sequence"/>
</dbReference>
<keyword evidence="1" id="KW-0813">Transport</keyword>
<keyword evidence="3 5" id="KW-0067">ATP-binding</keyword>
<dbReference type="CDD" id="cd03214">
    <property type="entry name" value="ABC_Iron-Siderophores_B12_Hemin"/>
    <property type="match status" value="1"/>
</dbReference>
<dbReference type="PANTHER" id="PTHR42734">
    <property type="entry name" value="METAL TRANSPORT SYSTEM ATP-BINDING PROTEIN TM_0124-RELATED"/>
    <property type="match status" value="1"/>
</dbReference>
<dbReference type="OrthoDB" id="9799337at2"/>
<keyword evidence="6" id="KW-1185">Reference proteome</keyword>
<sequence>MKLEIKDVSFSYGKDRILFKNVSFTLDKGRIFSVLGANGAGKSTLLKCIANLLRPCRGEICLDGVSLHRMEQREVARKIGYVPQTHTAAYGYLVRDFVVMGRAPYLRAFEKPSGEDYRMAEEVLEEMEIIHLADRPYTELSGGEAQKVMIARTIVQQPDIILMDEPTNHLDYGNQMRMMKMIMKLAGKGFGILMTSHMPDHVLLLEGEVGILNDEGEFITGKAADIMTEDNLSRLYRAKLDLVFMEELNRKICICKDVCDDYREIV</sequence>
<dbReference type="STRING" id="1122155.SAMN02745158_03786"/>
<dbReference type="SMART" id="SM00382">
    <property type="entry name" value="AAA"/>
    <property type="match status" value="1"/>
</dbReference>
<dbReference type="AlphaFoldDB" id="A0A1M5BQZ2"/>
<dbReference type="PROSITE" id="PS50893">
    <property type="entry name" value="ABC_TRANSPORTER_2"/>
    <property type="match status" value="1"/>
</dbReference>
<evidence type="ECO:0000256" key="3">
    <source>
        <dbReference type="ARBA" id="ARBA00022840"/>
    </source>
</evidence>
<dbReference type="InterPro" id="IPR027417">
    <property type="entry name" value="P-loop_NTPase"/>
</dbReference>
<keyword evidence="2" id="KW-0547">Nucleotide-binding</keyword>
<proteinExistence type="predicted"/>
<name>A0A1M5BQZ2_9CLOT</name>
<evidence type="ECO:0000313" key="5">
    <source>
        <dbReference type="EMBL" id="SHF44954.1"/>
    </source>
</evidence>
<reference evidence="5 6" key="1">
    <citation type="submission" date="2016-11" db="EMBL/GenBank/DDBJ databases">
        <authorList>
            <person name="Jaros S."/>
            <person name="Januszkiewicz K."/>
            <person name="Wedrychowicz H."/>
        </authorList>
    </citation>
    <scope>NUCLEOTIDE SEQUENCE [LARGE SCALE GENOMIC DNA]</scope>
    <source>
        <strain evidence="5 6">DSM 17459</strain>
    </source>
</reference>
<dbReference type="InterPro" id="IPR003439">
    <property type="entry name" value="ABC_transporter-like_ATP-bd"/>
</dbReference>
<evidence type="ECO:0000259" key="4">
    <source>
        <dbReference type="PROSITE" id="PS50893"/>
    </source>
</evidence>
<dbReference type="InterPro" id="IPR017871">
    <property type="entry name" value="ABC_transporter-like_CS"/>
</dbReference>
<gene>
    <name evidence="5" type="ORF">SAMN02745158_03786</name>
</gene>
<dbReference type="GO" id="GO:0016887">
    <property type="term" value="F:ATP hydrolysis activity"/>
    <property type="evidence" value="ECO:0007669"/>
    <property type="project" value="InterPro"/>
</dbReference>
<dbReference type="PANTHER" id="PTHR42734:SF19">
    <property type="entry name" value="IRON COMPOUNDS ABC TRANSPORTER, ATP-BINDING PROTEIN"/>
    <property type="match status" value="1"/>
</dbReference>